<reference evidence="1 2" key="1">
    <citation type="submission" date="2015-01" db="EMBL/GenBank/DDBJ databases">
        <title>Evolution of Trichinella species and genotypes.</title>
        <authorList>
            <person name="Korhonen P.K."/>
            <person name="Edoardo P."/>
            <person name="Giuseppe L.R."/>
            <person name="Gasser R.B."/>
        </authorList>
    </citation>
    <scope>NUCLEOTIDE SEQUENCE [LARGE SCALE GENOMIC DNA]</scope>
    <source>
        <strain evidence="1">ISS1029</strain>
    </source>
</reference>
<evidence type="ECO:0000313" key="2">
    <source>
        <dbReference type="Proteomes" id="UP000055024"/>
    </source>
</evidence>
<dbReference type="AlphaFoldDB" id="A0A0V1FKX4"/>
<comment type="caution">
    <text evidence="1">The sequence shown here is derived from an EMBL/GenBank/DDBJ whole genome shotgun (WGS) entry which is preliminary data.</text>
</comment>
<keyword evidence="2" id="KW-1185">Reference proteome</keyword>
<name>A0A0V1FKX4_9BILA</name>
<organism evidence="1 2">
    <name type="scientific">Trichinella zimbabwensis</name>
    <dbReference type="NCBI Taxonomy" id="268475"/>
    <lineage>
        <taxon>Eukaryota</taxon>
        <taxon>Metazoa</taxon>
        <taxon>Ecdysozoa</taxon>
        <taxon>Nematoda</taxon>
        <taxon>Enoplea</taxon>
        <taxon>Dorylaimia</taxon>
        <taxon>Trichinellida</taxon>
        <taxon>Trichinellidae</taxon>
        <taxon>Trichinella</taxon>
    </lineage>
</organism>
<gene>
    <name evidence="1" type="ORF">T11_15955</name>
</gene>
<evidence type="ECO:0000313" key="1">
    <source>
        <dbReference type="EMBL" id="KRY86666.1"/>
    </source>
</evidence>
<accession>A0A0V1FKX4</accession>
<sequence length="42" mass="5080">MWLQQRLKGTQFTQNKQIYVLNILRFINNIKKGGYHNDSKEL</sequence>
<dbReference type="EMBL" id="JYDP01006192">
    <property type="protein sequence ID" value="KRY86666.1"/>
    <property type="molecule type" value="Genomic_DNA"/>
</dbReference>
<protein>
    <submittedName>
        <fullName evidence="1">Uncharacterized protein</fullName>
    </submittedName>
</protein>
<dbReference type="Proteomes" id="UP000055024">
    <property type="component" value="Unassembled WGS sequence"/>
</dbReference>
<proteinExistence type="predicted"/>